<dbReference type="AlphaFoldDB" id="A0A844XG94"/>
<reference evidence="1 2" key="1">
    <citation type="submission" date="2019-12" db="EMBL/GenBank/DDBJ databases">
        <authorList>
            <person name="Lee S.D."/>
        </authorList>
    </citation>
    <scope>NUCLEOTIDE SEQUENCE [LARGE SCALE GENOMIC DNA]</scope>
    <source>
        <strain evidence="1 2">GH3-10</strain>
    </source>
</reference>
<evidence type="ECO:0000313" key="2">
    <source>
        <dbReference type="Proteomes" id="UP000461409"/>
    </source>
</evidence>
<organism evidence="1 2">
    <name type="scientific">Aurantiacibacter rhizosphaerae</name>
    <dbReference type="NCBI Taxonomy" id="2691582"/>
    <lineage>
        <taxon>Bacteria</taxon>
        <taxon>Pseudomonadati</taxon>
        <taxon>Pseudomonadota</taxon>
        <taxon>Alphaproteobacteria</taxon>
        <taxon>Sphingomonadales</taxon>
        <taxon>Erythrobacteraceae</taxon>
        <taxon>Aurantiacibacter</taxon>
    </lineage>
</organism>
<dbReference type="RefSeq" id="WP_160486424.1">
    <property type="nucleotide sequence ID" value="NZ_WUBR01000003.1"/>
</dbReference>
<dbReference type="EMBL" id="WUBR01000003">
    <property type="protein sequence ID" value="MWV28759.1"/>
    <property type="molecule type" value="Genomic_DNA"/>
</dbReference>
<reference evidence="1 2" key="2">
    <citation type="submission" date="2020-02" db="EMBL/GenBank/DDBJ databases">
        <title>Erythrobacter dongmakensis sp. nov., isolated from a tidal mudflat.</title>
        <authorList>
            <person name="Kim I.S."/>
        </authorList>
    </citation>
    <scope>NUCLEOTIDE SEQUENCE [LARGE SCALE GENOMIC DNA]</scope>
    <source>
        <strain evidence="1 2">GH3-10</strain>
    </source>
</reference>
<proteinExistence type="predicted"/>
<evidence type="ECO:0000313" key="1">
    <source>
        <dbReference type="EMBL" id="MWV28759.1"/>
    </source>
</evidence>
<gene>
    <name evidence="1" type="ORF">GRF63_12665</name>
</gene>
<comment type="caution">
    <text evidence="1">The sequence shown here is derived from an EMBL/GenBank/DDBJ whole genome shotgun (WGS) entry which is preliminary data.</text>
</comment>
<keyword evidence="2" id="KW-1185">Reference proteome</keyword>
<sequence>MNTLAADLHDIAALTANSGAAIPIATACVLDCHLIRFILHHETATGRLAMAQLDQFAAGADANSLRGVSGAHAQFPCAALQIIEHRKFWRLGGHW</sequence>
<dbReference type="Proteomes" id="UP000461409">
    <property type="component" value="Unassembled WGS sequence"/>
</dbReference>
<name>A0A844XG94_9SPHN</name>
<accession>A0A844XG94</accession>
<protein>
    <submittedName>
        <fullName evidence="1">Uncharacterized protein</fullName>
    </submittedName>
</protein>